<evidence type="ECO:0000313" key="3">
    <source>
        <dbReference type="Proteomes" id="UP000298030"/>
    </source>
</evidence>
<proteinExistence type="predicted"/>
<evidence type="ECO:0000313" key="2">
    <source>
        <dbReference type="EMBL" id="TEB06324.1"/>
    </source>
</evidence>
<name>A0A4Y7RBG9_COPMI</name>
<keyword evidence="3" id="KW-1185">Reference proteome</keyword>
<organism evidence="2 3">
    <name type="scientific">Coprinellus micaceus</name>
    <name type="common">Glistening ink-cap mushroom</name>
    <name type="synonym">Coprinus micaceus</name>
    <dbReference type="NCBI Taxonomy" id="71717"/>
    <lineage>
        <taxon>Eukaryota</taxon>
        <taxon>Fungi</taxon>
        <taxon>Dikarya</taxon>
        <taxon>Basidiomycota</taxon>
        <taxon>Agaricomycotina</taxon>
        <taxon>Agaricomycetes</taxon>
        <taxon>Agaricomycetidae</taxon>
        <taxon>Agaricales</taxon>
        <taxon>Agaricineae</taxon>
        <taxon>Psathyrellaceae</taxon>
        <taxon>Coprinellus</taxon>
    </lineage>
</organism>
<dbReference type="Proteomes" id="UP000298030">
    <property type="component" value="Unassembled WGS sequence"/>
</dbReference>
<dbReference type="EMBL" id="QPFP01000574">
    <property type="protein sequence ID" value="TEB06324.1"/>
    <property type="molecule type" value="Genomic_DNA"/>
</dbReference>
<feature type="region of interest" description="Disordered" evidence="1">
    <location>
        <begin position="35"/>
        <end position="57"/>
    </location>
</feature>
<sequence>MASGNPVPFPGQYRIGGHPESCGDLDFAVWGKAPNLGVSRGVPPLSKRGELGAKTAV</sequence>
<evidence type="ECO:0000256" key="1">
    <source>
        <dbReference type="SAM" id="MobiDB-lite"/>
    </source>
</evidence>
<gene>
    <name evidence="2" type="ORF">FA13DRAFT_1171555</name>
</gene>
<accession>A0A4Y7RBG9</accession>
<reference evidence="2 3" key="1">
    <citation type="journal article" date="2019" name="Nat. Ecol. Evol.">
        <title>Megaphylogeny resolves global patterns of mushroom evolution.</title>
        <authorList>
            <person name="Varga T."/>
            <person name="Krizsan K."/>
            <person name="Foldi C."/>
            <person name="Dima B."/>
            <person name="Sanchez-Garcia M."/>
            <person name="Sanchez-Ramirez S."/>
            <person name="Szollosi G.J."/>
            <person name="Szarkandi J.G."/>
            <person name="Papp V."/>
            <person name="Albert L."/>
            <person name="Andreopoulos W."/>
            <person name="Angelini C."/>
            <person name="Antonin V."/>
            <person name="Barry K.W."/>
            <person name="Bougher N.L."/>
            <person name="Buchanan P."/>
            <person name="Buyck B."/>
            <person name="Bense V."/>
            <person name="Catcheside P."/>
            <person name="Chovatia M."/>
            <person name="Cooper J."/>
            <person name="Damon W."/>
            <person name="Desjardin D."/>
            <person name="Finy P."/>
            <person name="Geml J."/>
            <person name="Haridas S."/>
            <person name="Hughes K."/>
            <person name="Justo A."/>
            <person name="Karasinski D."/>
            <person name="Kautmanova I."/>
            <person name="Kiss B."/>
            <person name="Kocsube S."/>
            <person name="Kotiranta H."/>
            <person name="LaButti K.M."/>
            <person name="Lechner B.E."/>
            <person name="Liimatainen K."/>
            <person name="Lipzen A."/>
            <person name="Lukacs Z."/>
            <person name="Mihaltcheva S."/>
            <person name="Morgado L.N."/>
            <person name="Niskanen T."/>
            <person name="Noordeloos M.E."/>
            <person name="Ohm R.A."/>
            <person name="Ortiz-Santana B."/>
            <person name="Ovrebo C."/>
            <person name="Racz N."/>
            <person name="Riley R."/>
            <person name="Savchenko A."/>
            <person name="Shiryaev A."/>
            <person name="Soop K."/>
            <person name="Spirin V."/>
            <person name="Szebenyi C."/>
            <person name="Tomsovsky M."/>
            <person name="Tulloss R.E."/>
            <person name="Uehling J."/>
            <person name="Grigoriev I.V."/>
            <person name="Vagvolgyi C."/>
            <person name="Papp T."/>
            <person name="Martin F.M."/>
            <person name="Miettinen O."/>
            <person name="Hibbett D.S."/>
            <person name="Nagy L.G."/>
        </authorList>
    </citation>
    <scope>NUCLEOTIDE SEQUENCE [LARGE SCALE GENOMIC DNA]</scope>
    <source>
        <strain evidence="2 3">FP101781</strain>
    </source>
</reference>
<comment type="caution">
    <text evidence="2">The sequence shown here is derived from an EMBL/GenBank/DDBJ whole genome shotgun (WGS) entry which is preliminary data.</text>
</comment>
<protein>
    <submittedName>
        <fullName evidence="2">Uncharacterized protein</fullName>
    </submittedName>
</protein>
<dbReference type="AlphaFoldDB" id="A0A4Y7RBG9"/>